<evidence type="ECO:0000313" key="2">
    <source>
        <dbReference type="Proteomes" id="UP000814140"/>
    </source>
</evidence>
<dbReference type="EMBL" id="MU277394">
    <property type="protein sequence ID" value="KAI0054554.1"/>
    <property type="molecule type" value="Genomic_DNA"/>
</dbReference>
<name>A0ACB8SDZ5_9AGAM</name>
<evidence type="ECO:0000313" key="1">
    <source>
        <dbReference type="EMBL" id="KAI0054554.1"/>
    </source>
</evidence>
<comment type="caution">
    <text evidence="1">The sequence shown here is derived from an EMBL/GenBank/DDBJ whole genome shotgun (WGS) entry which is preliminary data.</text>
</comment>
<protein>
    <submittedName>
        <fullName evidence="1">Uncharacterized protein</fullName>
    </submittedName>
</protein>
<dbReference type="Proteomes" id="UP000814140">
    <property type="component" value="Unassembled WGS sequence"/>
</dbReference>
<gene>
    <name evidence="1" type="ORF">BV25DRAFT_1922585</name>
</gene>
<reference evidence="1" key="1">
    <citation type="submission" date="2021-03" db="EMBL/GenBank/DDBJ databases">
        <authorList>
            <consortium name="DOE Joint Genome Institute"/>
            <person name="Ahrendt S."/>
            <person name="Looney B.P."/>
            <person name="Miyauchi S."/>
            <person name="Morin E."/>
            <person name="Drula E."/>
            <person name="Courty P.E."/>
            <person name="Chicoki N."/>
            <person name="Fauchery L."/>
            <person name="Kohler A."/>
            <person name="Kuo A."/>
            <person name="Labutti K."/>
            <person name="Pangilinan J."/>
            <person name="Lipzen A."/>
            <person name="Riley R."/>
            <person name="Andreopoulos W."/>
            <person name="He G."/>
            <person name="Johnson J."/>
            <person name="Barry K.W."/>
            <person name="Grigoriev I.V."/>
            <person name="Nagy L."/>
            <person name="Hibbett D."/>
            <person name="Henrissat B."/>
            <person name="Matheny P.B."/>
            <person name="Labbe J."/>
            <person name="Martin F."/>
        </authorList>
    </citation>
    <scope>NUCLEOTIDE SEQUENCE</scope>
    <source>
        <strain evidence="1">HHB10654</strain>
    </source>
</reference>
<organism evidence="1 2">
    <name type="scientific">Artomyces pyxidatus</name>
    <dbReference type="NCBI Taxonomy" id="48021"/>
    <lineage>
        <taxon>Eukaryota</taxon>
        <taxon>Fungi</taxon>
        <taxon>Dikarya</taxon>
        <taxon>Basidiomycota</taxon>
        <taxon>Agaricomycotina</taxon>
        <taxon>Agaricomycetes</taxon>
        <taxon>Russulales</taxon>
        <taxon>Auriscalpiaceae</taxon>
        <taxon>Artomyces</taxon>
    </lineage>
</organism>
<accession>A0ACB8SDZ5</accession>
<reference evidence="1" key="2">
    <citation type="journal article" date="2022" name="New Phytol.">
        <title>Evolutionary transition to the ectomycorrhizal habit in the genomes of a hyperdiverse lineage of mushroom-forming fungi.</title>
        <authorList>
            <person name="Looney B."/>
            <person name="Miyauchi S."/>
            <person name="Morin E."/>
            <person name="Drula E."/>
            <person name="Courty P.E."/>
            <person name="Kohler A."/>
            <person name="Kuo A."/>
            <person name="LaButti K."/>
            <person name="Pangilinan J."/>
            <person name="Lipzen A."/>
            <person name="Riley R."/>
            <person name="Andreopoulos W."/>
            <person name="He G."/>
            <person name="Johnson J."/>
            <person name="Nolan M."/>
            <person name="Tritt A."/>
            <person name="Barry K.W."/>
            <person name="Grigoriev I.V."/>
            <person name="Nagy L.G."/>
            <person name="Hibbett D."/>
            <person name="Henrissat B."/>
            <person name="Matheny P.B."/>
            <person name="Labbe J."/>
            <person name="Martin F.M."/>
        </authorList>
    </citation>
    <scope>NUCLEOTIDE SEQUENCE</scope>
    <source>
        <strain evidence="1">HHB10654</strain>
    </source>
</reference>
<proteinExistence type="predicted"/>
<sequence>MSLVLATSLSESPMVPSMSVTFWGADGGLVRGKVQSTSLQSDGTLVVVIRLEGEVGTVSFP</sequence>
<keyword evidence="2" id="KW-1185">Reference proteome</keyword>